<dbReference type="STRING" id="481446.NIT7645_02080"/>
<dbReference type="InterPro" id="IPR039425">
    <property type="entry name" value="RNA_pol_sigma-70-like"/>
</dbReference>
<dbReference type="PANTHER" id="PTHR43133:SF25">
    <property type="entry name" value="RNA POLYMERASE SIGMA FACTOR RFAY-RELATED"/>
    <property type="match status" value="1"/>
</dbReference>
<keyword evidence="4" id="KW-0804">Transcription</keyword>
<dbReference type="NCBIfam" id="TIGR02937">
    <property type="entry name" value="sigma70-ECF"/>
    <property type="match status" value="1"/>
</dbReference>
<reference evidence="8" key="1">
    <citation type="submission" date="2015-05" db="EMBL/GenBank/DDBJ databases">
        <authorList>
            <person name="Rodrigo-Torres Lidia"/>
            <person name="Arahal R.David."/>
        </authorList>
    </citation>
    <scope>NUCLEOTIDE SEQUENCE [LARGE SCALE GENOMIC DNA]</scope>
    <source>
        <strain evidence="8">CECT 7321</strain>
    </source>
</reference>
<name>A0A0H5DJD0_9RHOB</name>
<evidence type="ECO:0000256" key="1">
    <source>
        <dbReference type="ARBA" id="ARBA00010641"/>
    </source>
</evidence>
<evidence type="ECO:0000256" key="3">
    <source>
        <dbReference type="ARBA" id="ARBA00023082"/>
    </source>
</evidence>
<feature type="domain" description="RNA polymerase sigma-70 region 2" evidence="5">
    <location>
        <begin position="22"/>
        <end position="83"/>
    </location>
</feature>
<dbReference type="PANTHER" id="PTHR43133">
    <property type="entry name" value="RNA POLYMERASE ECF-TYPE SIGMA FACTO"/>
    <property type="match status" value="1"/>
</dbReference>
<dbReference type="Pfam" id="PF08281">
    <property type="entry name" value="Sigma70_r4_2"/>
    <property type="match status" value="1"/>
</dbReference>
<evidence type="ECO:0000313" key="8">
    <source>
        <dbReference type="Proteomes" id="UP000043764"/>
    </source>
</evidence>
<dbReference type="Gene3D" id="1.10.10.10">
    <property type="entry name" value="Winged helix-like DNA-binding domain superfamily/Winged helix DNA-binding domain"/>
    <property type="match status" value="1"/>
</dbReference>
<dbReference type="InterPro" id="IPR014284">
    <property type="entry name" value="RNA_pol_sigma-70_dom"/>
</dbReference>
<dbReference type="Proteomes" id="UP000043764">
    <property type="component" value="Unassembled WGS sequence"/>
</dbReference>
<dbReference type="InterPro" id="IPR007627">
    <property type="entry name" value="RNA_pol_sigma70_r2"/>
</dbReference>
<sequence>MVSFFRRKPSDAAVREGLSQVFPRVWRYALSLTGSRPEADDLAQAACLRAMERADQFQPDTHLDRWVFRIAHNLWVTEVRHRQVRSGNGLVGIETAEIVDPTQDSDVRQERRELLQAVLHLPEVQRQAVVLVYVEGYSYRDAAMILDVPVGTLMSRLAAARAVLAQKFRTEKGGRNAR</sequence>
<dbReference type="RefSeq" id="WP_008558887.1">
    <property type="nucleotide sequence ID" value="NZ_CVRL01000046.1"/>
</dbReference>
<gene>
    <name evidence="7" type="primary">sigW_3</name>
    <name evidence="7" type="ORF">NIT7321_03736</name>
</gene>
<evidence type="ECO:0000313" key="7">
    <source>
        <dbReference type="EMBL" id="CRL12855.1"/>
    </source>
</evidence>
<comment type="similarity">
    <text evidence="1">Belongs to the sigma-70 factor family. ECF subfamily.</text>
</comment>
<protein>
    <submittedName>
        <fullName evidence="7">Sigma-W factor</fullName>
    </submittedName>
</protein>
<evidence type="ECO:0000259" key="6">
    <source>
        <dbReference type="Pfam" id="PF08281"/>
    </source>
</evidence>
<dbReference type="SUPFAM" id="SSF88946">
    <property type="entry name" value="Sigma2 domain of RNA polymerase sigma factors"/>
    <property type="match status" value="1"/>
</dbReference>
<dbReference type="Pfam" id="PF04542">
    <property type="entry name" value="Sigma70_r2"/>
    <property type="match status" value="1"/>
</dbReference>
<dbReference type="EMBL" id="CVRL01000046">
    <property type="protein sequence ID" value="CRL12855.1"/>
    <property type="molecule type" value="Genomic_DNA"/>
</dbReference>
<dbReference type="GO" id="GO:0006352">
    <property type="term" value="P:DNA-templated transcription initiation"/>
    <property type="evidence" value="ECO:0007669"/>
    <property type="project" value="InterPro"/>
</dbReference>
<keyword evidence="3" id="KW-0731">Sigma factor</keyword>
<evidence type="ECO:0000259" key="5">
    <source>
        <dbReference type="Pfam" id="PF04542"/>
    </source>
</evidence>
<organism evidence="7 8">
    <name type="scientific">Phaeobacter italicus</name>
    <dbReference type="NCBI Taxonomy" id="481446"/>
    <lineage>
        <taxon>Bacteria</taxon>
        <taxon>Pseudomonadati</taxon>
        <taxon>Pseudomonadota</taxon>
        <taxon>Alphaproteobacteria</taxon>
        <taxon>Rhodobacterales</taxon>
        <taxon>Roseobacteraceae</taxon>
        <taxon>Phaeobacter</taxon>
    </lineage>
</organism>
<feature type="domain" description="RNA polymerase sigma factor 70 region 4 type 2" evidence="6">
    <location>
        <begin position="111"/>
        <end position="162"/>
    </location>
</feature>
<dbReference type="InterPro" id="IPR036388">
    <property type="entry name" value="WH-like_DNA-bd_sf"/>
</dbReference>
<dbReference type="SUPFAM" id="SSF88659">
    <property type="entry name" value="Sigma3 and sigma4 domains of RNA polymerase sigma factors"/>
    <property type="match status" value="1"/>
</dbReference>
<keyword evidence="8" id="KW-1185">Reference proteome</keyword>
<accession>A0A0H5DJD0</accession>
<dbReference type="InterPro" id="IPR013249">
    <property type="entry name" value="RNA_pol_sigma70_r4_t2"/>
</dbReference>
<dbReference type="InterPro" id="IPR013324">
    <property type="entry name" value="RNA_pol_sigma_r3/r4-like"/>
</dbReference>
<evidence type="ECO:0000256" key="2">
    <source>
        <dbReference type="ARBA" id="ARBA00023015"/>
    </source>
</evidence>
<proteinExistence type="inferred from homology"/>
<dbReference type="GO" id="GO:0003677">
    <property type="term" value="F:DNA binding"/>
    <property type="evidence" value="ECO:0007669"/>
    <property type="project" value="InterPro"/>
</dbReference>
<keyword evidence="2" id="KW-0805">Transcription regulation</keyword>
<evidence type="ECO:0000256" key="4">
    <source>
        <dbReference type="ARBA" id="ARBA00023163"/>
    </source>
</evidence>
<dbReference type="AlphaFoldDB" id="A0A0H5DJD0"/>
<dbReference type="GO" id="GO:0016987">
    <property type="term" value="F:sigma factor activity"/>
    <property type="evidence" value="ECO:0007669"/>
    <property type="project" value="UniProtKB-KW"/>
</dbReference>
<dbReference type="Gene3D" id="1.10.1740.10">
    <property type="match status" value="1"/>
</dbReference>
<dbReference type="InterPro" id="IPR013325">
    <property type="entry name" value="RNA_pol_sigma_r2"/>
</dbReference>